<dbReference type="GO" id="GO:0005388">
    <property type="term" value="F:P-type calcium transporter activity"/>
    <property type="evidence" value="ECO:0007669"/>
    <property type="project" value="UniProtKB-EC"/>
</dbReference>
<dbReference type="Proteomes" id="UP000308768">
    <property type="component" value="Unassembled WGS sequence"/>
</dbReference>
<evidence type="ECO:0000256" key="3">
    <source>
        <dbReference type="ARBA" id="ARBA00022448"/>
    </source>
</evidence>
<protein>
    <recommendedName>
        <fullName evidence="2">P-type Ca(2+) transporter</fullName>
        <ecNumber evidence="2">7.2.2.10</ecNumber>
    </recommendedName>
</protein>
<evidence type="ECO:0000256" key="11">
    <source>
        <dbReference type="ARBA" id="ARBA00022989"/>
    </source>
</evidence>
<dbReference type="Pfam" id="PF00122">
    <property type="entry name" value="E1-E2_ATPase"/>
    <property type="match status" value="1"/>
</dbReference>
<evidence type="ECO:0000256" key="4">
    <source>
        <dbReference type="ARBA" id="ARBA00022568"/>
    </source>
</evidence>
<evidence type="ECO:0000256" key="12">
    <source>
        <dbReference type="ARBA" id="ARBA00023065"/>
    </source>
</evidence>
<evidence type="ECO:0000259" key="15">
    <source>
        <dbReference type="SMART" id="SM00831"/>
    </source>
</evidence>
<dbReference type="OrthoDB" id="3352408at2759"/>
<dbReference type="InterPro" id="IPR001757">
    <property type="entry name" value="P_typ_ATPase"/>
</dbReference>
<dbReference type="GO" id="GO:0016020">
    <property type="term" value="C:membrane"/>
    <property type="evidence" value="ECO:0007669"/>
    <property type="project" value="UniProtKB-SubCell"/>
</dbReference>
<feature type="transmembrane region" description="Helical" evidence="14">
    <location>
        <begin position="61"/>
        <end position="78"/>
    </location>
</feature>
<dbReference type="GO" id="GO:0005524">
    <property type="term" value="F:ATP binding"/>
    <property type="evidence" value="ECO:0007669"/>
    <property type="project" value="UniProtKB-KW"/>
</dbReference>
<dbReference type="STRING" id="331657.A0A4U0WZL0"/>
<dbReference type="EC" id="7.2.2.10" evidence="2"/>
<keyword evidence="7" id="KW-0106">Calcium</keyword>
<gene>
    <name evidence="16" type="ORF">B0A49_09446</name>
</gene>
<evidence type="ECO:0000256" key="10">
    <source>
        <dbReference type="ARBA" id="ARBA00022967"/>
    </source>
</evidence>
<dbReference type="Gene3D" id="2.70.150.10">
    <property type="entry name" value="Calcium-transporting ATPase, cytoplasmic transduction domain A"/>
    <property type="match status" value="1"/>
</dbReference>
<keyword evidence="4" id="KW-0109">Calcium transport</keyword>
<evidence type="ECO:0000256" key="7">
    <source>
        <dbReference type="ARBA" id="ARBA00022837"/>
    </source>
</evidence>
<evidence type="ECO:0000256" key="8">
    <source>
        <dbReference type="ARBA" id="ARBA00022840"/>
    </source>
</evidence>
<dbReference type="InterPro" id="IPR023298">
    <property type="entry name" value="ATPase_P-typ_TM_dom_sf"/>
</dbReference>
<comment type="subcellular location">
    <subcellularLocation>
        <location evidence="1">Membrane</location>
        <topology evidence="1">Multi-pass membrane protein</topology>
    </subcellularLocation>
</comment>
<keyword evidence="11 14" id="KW-1133">Transmembrane helix</keyword>
<keyword evidence="5 14" id="KW-0812">Transmembrane</keyword>
<keyword evidence="3" id="KW-0813">Transport</keyword>
<feature type="non-terminal residue" evidence="16">
    <location>
        <position position="281"/>
    </location>
</feature>
<dbReference type="SUPFAM" id="SSF81653">
    <property type="entry name" value="Calcium ATPase, transduction domain A"/>
    <property type="match status" value="1"/>
</dbReference>
<evidence type="ECO:0000256" key="5">
    <source>
        <dbReference type="ARBA" id="ARBA00022692"/>
    </source>
</evidence>
<evidence type="ECO:0000256" key="14">
    <source>
        <dbReference type="SAM" id="Phobius"/>
    </source>
</evidence>
<reference evidence="16 17" key="1">
    <citation type="submission" date="2017-03" db="EMBL/GenBank/DDBJ databases">
        <title>Genomes of endolithic fungi from Antarctica.</title>
        <authorList>
            <person name="Coleine C."/>
            <person name="Masonjones S."/>
            <person name="Stajich J.E."/>
        </authorList>
    </citation>
    <scope>NUCLEOTIDE SEQUENCE [LARGE SCALE GENOMIC DNA]</scope>
    <source>
        <strain evidence="16 17">CCFEE 5187</strain>
    </source>
</reference>
<evidence type="ECO:0000256" key="1">
    <source>
        <dbReference type="ARBA" id="ARBA00004141"/>
    </source>
</evidence>
<evidence type="ECO:0000256" key="13">
    <source>
        <dbReference type="ARBA" id="ARBA00023136"/>
    </source>
</evidence>
<feature type="transmembrane region" description="Helical" evidence="14">
    <location>
        <begin position="84"/>
        <end position="103"/>
    </location>
</feature>
<dbReference type="InterPro" id="IPR004014">
    <property type="entry name" value="ATPase_P-typ_cation-transptr_N"/>
</dbReference>
<keyword evidence="17" id="KW-1185">Reference proteome</keyword>
<dbReference type="GO" id="GO:0016887">
    <property type="term" value="F:ATP hydrolysis activity"/>
    <property type="evidence" value="ECO:0007669"/>
    <property type="project" value="InterPro"/>
</dbReference>
<dbReference type="FunFam" id="2.70.150.10:FF:000014">
    <property type="entry name" value="Calcium-transporting ATPase, putative"/>
    <property type="match status" value="1"/>
</dbReference>
<feature type="transmembrane region" description="Helical" evidence="14">
    <location>
        <begin position="256"/>
        <end position="276"/>
    </location>
</feature>
<comment type="caution">
    <text evidence="16">The sequence shown here is derived from an EMBL/GenBank/DDBJ whole genome shotgun (WGS) entry which is preliminary data.</text>
</comment>
<dbReference type="PANTHER" id="PTHR42861">
    <property type="entry name" value="CALCIUM-TRANSPORTING ATPASE"/>
    <property type="match status" value="1"/>
</dbReference>
<accession>A0A4U0WZL0</accession>
<evidence type="ECO:0000256" key="2">
    <source>
        <dbReference type="ARBA" id="ARBA00012790"/>
    </source>
</evidence>
<dbReference type="NCBIfam" id="TIGR01494">
    <property type="entry name" value="ATPase_P-type"/>
    <property type="match status" value="1"/>
</dbReference>
<dbReference type="SMART" id="SM00831">
    <property type="entry name" value="Cation_ATPase_N"/>
    <property type="match status" value="1"/>
</dbReference>
<evidence type="ECO:0000256" key="9">
    <source>
        <dbReference type="ARBA" id="ARBA00022842"/>
    </source>
</evidence>
<keyword evidence="10" id="KW-1278">Translocase</keyword>
<proteinExistence type="predicted"/>
<evidence type="ECO:0000256" key="6">
    <source>
        <dbReference type="ARBA" id="ARBA00022741"/>
    </source>
</evidence>
<organism evidence="16 17">
    <name type="scientific">Cryomyces minteri</name>
    <dbReference type="NCBI Taxonomy" id="331657"/>
    <lineage>
        <taxon>Eukaryota</taxon>
        <taxon>Fungi</taxon>
        <taxon>Dikarya</taxon>
        <taxon>Ascomycota</taxon>
        <taxon>Pezizomycotina</taxon>
        <taxon>Dothideomycetes</taxon>
        <taxon>Dothideomycetes incertae sedis</taxon>
        <taxon>Cryomyces</taxon>
    </lineage>
</organism>
<keyword evidence="6" id="KW-0547">Nucleotide-binding</keyword>
<keyword evidence="12" id="KW-0406">Ion transport</keyword>
<dbReference type="Gene3D" id="1.20.1110.10">
    <property type="entry name" value="Calcium-transporting ATPase, transmembrane domain"/>
    <property type="match status" value="1"/>
</dbReference>
<keyword evidence="8" id="KW-0067">ATP-binding</keyword>
<dbReference type="SUPFAM" id="SSF81665">
    <property type="entry name" value="Calcium ATPase, transmembrane domain M"/>
    <property type="match status" value="1"/>
</dbReference>
<dbReference type="AlphaFoldDB" id="A0A4U0WZL0"/>
<sequence>MDTAHANSTEEALGHFQVSEQSGLSAERVAASRQKYGRNALPEDPPTPLWELILEQFKDQLVIILLGSAAVSLLLALFEQEEGWTAFVDPAVILTILILNAIVGVSQESSAEKAIAALQEYSANEAKVIRGGKIQRIKAEELVPGDIISVAVGDRIPADCRVISIQSNSFSVDQSILTGESESASKDTRTVSDVQAVKQDQINMLFSGTTVVTGHATALVVLTGSSTAIGDIHESITSQISQPTPLKEKLNDFGDVLAKVITVICVLVWLINIRHFNDPSH</sequence>
<dbReference type="EMBL" id="NAJN01000742">
    <property type="protein sequence ID" value="TKA69312.1"/>
    <property type="molecule type" value="Genomic_DNA"/>
</dbReference>
<dbReference type="InterPro" id="IPR008250">
    <property type="entry name" value="ATPase_P-typ_transduc_dom_A_sf"/>
</dbReference>
<dbReference type="Pfam" id="PF00690">
    <property type="entry name" value="Cation_ATPase_N"/>
    <property type="match status" value="1"/>
</dbReference>
<name>A0A4U0WZL0_9PEZI</name>
<feature type="domain" description="Cation-transporting P-type ATPase N-terminal" evidence="15">
    <location>
        <begin position="3"/>
        <end position="77"/>
    </location>
</feature>
<evidence type="ECO:0000313" key="17">
    <source>
        <dbReference type="Proteomes" id="UP000308768"/>
    </source>
</evidence>
<evidence type="ECO:0000313" key="16">
    <source>
        <dbReference type="EMBL" id="TKA69312.1"/>
    </source>
</evidence>
<dbReference type="InterPro" id="IPR059000">
    <property type="entry name" value="ATPase_P-type_domA"/>
</dbReference>
<keyword evidence="13 14" id="KW-0472">Membrane</keyword>
<keyword evidence="9" id="KW-0460">Magnesium</keyword>